<dbReference type="Pfam" id="PF13516">
    <property type="entry name" value="LRR_6"/>
    <property type="match status" value="2"/>
</dbReference>
<dbReference type="CDD" id="cd09917">
    <property type="entry name" value="F-box_SF"/>
    <property type="match status" value="1"/>
</dbReference>
<sequence length="886" mass="104255">MFKNQYKFVSNSIEESLICSVCQQPFQEPVDSCCKHTFCQVCLQNLFENNEDCPICQQPFSSKEYQISVNSEILKKKISYLEVKCPNYTNGCKSHIKLIDLGRHVENCMYREIKCPYGCDEKIIFNEKKEHVKTCCKTQDLCPFCQSTIEKGQQKSHYEKTCQCYPMKCVHSIYGCQEVVQRKDYNSHLNNCKYHKVRGLIVFSEISETMLRMFQDEIDQLHFEIEQFQEITGLIETDNEWKETQKKLFYQKKSSQNKQPPIKNNDPKKNQLTKMYSTPLNSNQKPNQAMKAFHKPQLSPVNQRKPMYIQIESKQSPIKKPDQSIPNKQPLPNNNNNNQEINTQIGEQKTKIAKEEKKKTIETVEENSHTNTNKAIEIEIEKEIVPNQRTETEKEENDMNQKTNNTVNEKQIEIEKGIEIQNQNIKEEIKTKNENLKDTDIKIGNEKEIEEKENEQKENIQKENIEKENENEQNEKVENENEQKENEQKEKEEKEKVEKENEQKEKEEKENEEKENEPKENEQRGNEQKENEEKEEKEHVEKEKLQSENEQNENEENENVQNENVEKENEQKENIQKEKEQKENEEKEEKEHVEKENVQTQNEQKENEQKENEQKENEQKEKVKKEENQIQTKKEFKLRGIDREVQSPDGSDFLRLDDELIFEIMDYLDVFSFFRLGLVNSKFQTIIRNSQRPWTLLDFTGVKFHGKKELVSILNSVSDARCVNLTDSLRYSNQRTIAEIIVTLMNFQNLESLILRKNFCNSLGEMFNILLPENNTLLHLDLSWNFMRHGVVHLATGLSNNFTLKSLDITQNYAKDEGAVALADSLKNHNKTLTELNISSNNIKQEGGNALVEMLKVNNTLKKLIVNYNSVGIKNDLEIKSLLKNK</sequence>
<feature type="domain" description="TRAF-type" evidence="7">
    <location>
        <begin position="104"/>
        <end position="145"/>
    </location>
</feature>
<evidence type="ECO:0000256" key="3">
    <source>
        <dbReference type="ARBA" id="ARBA00022833"/>
    </source>
</evidence>
<accession>A0ABQ8XBW5</accession>
<dbReference type="InterPro" id="IPR001293">
    <property type="entry name" value="Znf_TRAF"/>
</dbReference>
<protein>
    <submittedName>
        <fullName evidence="9">Rich repeat and nacht domain-containing protein</fullName>
    </submittedName>
</protein>
<evidence type="ECO:0000313" key="10">
    <source>
        <dbReference type="Proteomes" id="UP001150062"/>
    </source>
</evidence>
<keyword evidence="1 4" id="KW-0479">Metal-binding</keyword>
<dbReference type="InterPro" id="IPR036047">
    <property type="entry name" value="F-box-like_dom_sf"/>
</dbReference>
<feature type="region of interest" description="Disordered" evidence="5">
    <location>
        <begin position="382"/>
        <end position="629"/>
    </location>
</feature>
<feature type="region of interest" description="Disordered" evidence="5">
    <location>
        <begin position="250"/>
        <end position="274"/>
    </location>
</feature>
<dbReference type="Pfam" id="PF13639">
    <property type="entry name" value="zf-RING_2"/>
    <property type="match status" value="1"/>
</dbReference>
<name>A0ABQ8XBW5_9EUKA</name>
<feature type="compositionally biased region" description="Low complexity" evidence="5">
    <location>
        <begin position="325"/>
        <end position="347"/>
    </location>
</feature>
<dbReference type="SUPFAM" id="SSF81383">
    <property type="entry name" value="F-box domain"/>
    <property type="match status" value="1"/>
</dbReference>
<evidence type="ECO:0000256" key="4">
    <source>
        <dbReference type="PROSITE-ProRule" id="PRU00207"/>
    </source>
</evidence>
<dbReference type="InterPro" id="IPR052394">
    <property type="entry name" value="LRR-containing"/>
</dbReference>
<dbReference type="SUPFAM" id="SSF49599">
    <property type="entry name" value="TRAF domain-like"/>
    <property type="match status" value="2"/>
</dbReference>
<dbReference type="SMART" id="SM00368">
    <property type="entry name" value="LRR_RI"/>
    <property type="match status" value="4"/>
</dbReference>
<dbReference type="PROSITE" id="PS50181">
    <property type="entry name" value="FBOX"/>
    <property type="match status" value="1"/>
</dbReference>
<dbReference type="InterPro" id="IPR032675">
    <property type="entry name" value="LRR_dom_sf"/>
</dbReference>
<feature type="region of interest" description="Disordered" evidence="5">
    <location>
        <begin position="315"/>
        <end position="351"/>
    </location>
</feature>
<evidence type="ECO:0000259" key="7">
    <source>
        <dbReference type="PROSITE" id="PS50145"/>
    </source>
</evidence>
<keyword evidence="10" id="KW-1185">Reference proteome</keyword>
<evidence type="ECO:0000256" key="2">
    <source>
        <dbReference type="ARBA" id="ARBA00022771"/>
    </source>
</evidence>
<dbReference type="SMART" id="SM00256">
    <property type="entry name" value="FBOX"/>
    <property type="match status" value="1"/>
</dbReference>
<evidence type="ECO:0000256" key="5">
    <source>
        <dbReference type="SAM" id="MobiDB-lite"/>
    </source>
</evidence>
<keyword evidence="3 4" id="KW-0862">Zinc</keyword>
<dbReference type="InterPro" id="IPR001810">
    <property type="entry name" value="F-box_dom"/>
</dbReference>
<dbReference type="InterPro" id="IPR013083">
    <property type="entry name" value="Znf_RING/FYVE/PHD"/>
</dbReference>
<dbReference type="Pfam" id="PF02176">
    <property type="entry name" value="zf-TRAF"/>
    <property type="match status" value="1"/>
</dbReference>
<dbReference type="Gene3D" id="3.80.10.10">
    <property type="entry name" value="Ribonuclease Inhibitor"/>
    <property type="match status" value="1"/>
</dbReference>
<feature type="compositionally biased region" description="Basic and acidic residues" evidence="5">
    <location>
        <begin position="425"/>
        <end position="547"/>
    </location>
</feature>
<organism evidence="9 10">
    <name type="scientific">Anaeramoeba flamelloides</name>
    <dbReference type="NCBI Taxonomy" id="1746091"/>
    <lineage>
        <taxon>Eukaryota</taxon>
        <taxon>Metamonada</taxon>
        <taxon>Anaeramoebidae</taxon>
        <taxon>Anaeramoeba</taxon>
    </lineage>
</organism>
<dbReference type="Gene3D" id="3.30.40.10">
    <property type="entry name" value="Zinc/RING finger domain, C3HC4 (zinc finger)"/>
    <property type="match status" value="3"/>
</dbReference>
<feature type="domain" description="F-box" evidence="8">
    <location>
        <begin position="650"/>
        <end position="697"/>
    </location>
</feature>
<proteinExistence type="predicted"/>
<dbReference type="SMART" id="SM00184">
    <property type="entry name" value="RING"/>
    <property type="match status" value="1"/>
</dbReference>
<reference evidence="9" key="1">
    <citation type="submission" date="2022-08" db="EMBL/GenBank/DDBJ databases">
        <title>Novel sulfate-reducing endosymbionts in the free-living metamonad Anaeramoeba.</title>
        <authorList>
            <person name="Jerlstrom-Hultqvist J."/>
            <person name="Cepicka I."/>
            <person name="Gallot-Lavallee L."/>
            <person name="Salas-Leiva D."/>
            <person name="Curtis B.A."/>
            <person name="Zahonova K."/>
            <person name="Pipaliya S."/>
            <person name="Dacks J."/>
            <person name="Roger A.J."/>
        </authorList>
    </citation>
    <scope>NUCLEOTIDE SEQUENCE</scope>
    <source>
        <strain evidence="9">Schooner1</strain>
    </source>
</reference>
<evidence type="ECO:0000313" key="9">
    <source>
        <dbReference type="EMBL" id="KAJ6230170.1"/>
    </source>
</evidence>
<feature type="zinc finger region" description="TRAF-type" evidence="4">
    <location>
        <begin position="104"/>
        <end position="145"/>
    </location>
</feature>
<comment type="caution">
    <text evidence="9">The sequence shown here is derived from an EMBL/GenBank/DDBJ whole genome shotgun (WGS) entry which is preliminary data.</text>
</comment>
<dbReference type="PROSITE" id="PS50089">
    <property type="entry name" value="ZF_RING_2"/>
    <property type="match status" value="1"/>
</dbReference>
<dbReference type="InterPro" id="IPR017907">
    <property type="entry name" value="Znf_RING_CS"/>
</dbReference>
<dbReference type="InterPro" id="IPR001841">
    <property type="entry name" value="Znf_RING"/>
</dbReference>
<feature type="compositionally biased region" description="Basic and acidic residues" evidence="5">
    <location>
        <begin position="564"/>
        <end position="629"/>
    </location>
</feature>
<evidence type="ECO:0000259" key="8">
    <source>
        <dbReference type="PROSITE" id="PS50181"/>
    </source>
</evidence>
<evidence type="ECO:0000256" key="1">
    <source>
        <dbReference type="ARBA" id="ARBA00022723"/>
    </source>
</evidence>
<dbReference type="SUPFAM" id="SSF57850">
    <property type="entry name" value="RING/U-box"/>
    <property type="match status" value="1"/>
</dbReference>
<dbReference type="PROSITE" id="PS50145">
    <property type="entry name" value="ZF_TRAF"/>
    <property type="match status" value="1"/>
</dbReference>
<gene>
    <name evidence="9" type="ORF">M0813_06808</name>
</gene>
<keyword evidence="2 4" id="KW-0863">Zinc-finger</keyword>
<dbReference type="InterPro" id="IPR001611">
    <property type="entry name" value="Leu-rich_rpt"/>
</dbReference>
<dbReference type="PANTHER" id="PTHR24114">
    <property type="entry name" value="LEUCINE RICH REPEAT FAMILY PROTEIN"/>
    <property type="match status" value="1"/>
</dbReference>
<dbReference type="Proteomes" id="UP001150062">
    <property type="component" value="Unassembled WGS sequence"/>
</dbReference>
<dbReference type="EMBL" id="JAOAOG010000313">
    <property type="protein sequence ID" value="KAJ6230170.1"/>
    <property type="molecule type" value="Genomic_DNA"/>
</dbReference>
<dbReference type="SUPFAM" id="SSF52047">
    <property type="entry name" value="RNI-like"/>
    <property type="match status" value="1"/>
</dbReference>
<dbReference type="PROSITE" id="PS00518">
    <property type="entry name" value="ZF_RING_1"/>
    <property type="match status" value="1"/>
</dbReference>
<dbReference type="Pfam" id="PF00646">
    <property type="entry name" value="F-box"/>
    <property type="match status" value="1"/>
</dbReference>
<feature type="domain" description="RING-type" evidence="6">
    <location>
        <begin position="19"/>
        <end position="57"/>
    </location>
</feature>
<dbReference type="PANTHER" id="PTHR24114:SF2">
    <property type="entry name" value="F-BOX DOMAIN-CONTAINING PROTEIN-RELATED"/>
    <property type="match status" value="1"/>
</dbReference>
<evidence type="ECO:0000259" key="6">
    <source>
        <dbReference type="PROSITE" id="PS50089"/>
    </source>
</evidence>